<keyword evidence="1" id="KW-0812">Transmembrane</keyword>
<organism evidence="2 3">
    <name type="scientific">Caerostris extrusa</name>
    <name type="common">Bark spider</name>
    <name type="synonym">Caerostris bankana</name>
    <dbReference type="NCBI Taxonomy" id="172846"/>
    <lineage>
        <taxon>Eukaryota</taxon>
        <taxon>Metazoa</taxon>
        <taxon>Ecdysozoa</taxon>
        <taxon>Arthropoda</taxon>
        <taxon>Chelicerata</taxon>
        <taxon>Arachnida</taxon>
        <taxon>Araneae</taxon>
        <taxon>Araneomorphae</taxon>
        <taxon>Entelegynae</taxon>
        <taxon>Araneoidea</taxon>
        <taxon>Araneidae</taxon>
        <taxon>Caerostris</taxon>
    </lineage>
</organism>
<comment type="caution">
    <text evidence="2">The sequence shown here is derived from an EMBL/GenBank/DDBJ whole genome shotgun (WGS) entry which is preliminary data.</text>
</comment>
<sequence>MRPPIGRLVFATQSLLFPAIVIIIIIVRLLRERKRDDPFRELECPLASSSSAPPPCPDKNKTCGRVRYTDPGTGRGCLGRILRARGVFD</sequence>
<name>A0AAV4XV01_CAEEX</name>
<dbReference type="Proteomes" id="UP001054945">
    <property type="component" value="Unassembled WGS sequence"/>
</dbReference>
<keyword evidence="3" id="KW-1185">Reference proteome</keyword>
<reference evidence="2 3" key="1">
    <citation type="submission" date="2021-06" db="EMBL/GenBank/DDBJ databases">
        <title>Caerostris extrusa draft genome.</title>
        <authorList>
            <person name="Kono N."/>
            <person name="Arakawa K."/>
        </authorList>
    </citation>
    <scope>NUCLEOTIDE SEQUENCE [LARGE SCALE GENOMIC DNA]</scope>
</reference>
<keyword evidence="1" id="KW-1133">Transmembrane helix</keyword>
<dbReference type="AlphaFoldDB" id="A0AAV4XV01"/>
<accession>A0AAV4XV01</accession>
<evidence type="ECO:0000313" key="3">
    <source>
        <dbReference type="Proteomes" id="UP001054945"/>
    </source>
</evidence>
<dbReference type="EMBL" id="BPLR01000818">
    <property type="protein sequence ID" value="GIY97684.1"/>
    <property type="molecule type" value="Genomic_DNA"/>
</dbReference>
<evidence type="ECO:0000313" key="2">
    <source>
        <dbReference type="EMBL" id="GIY97684.1"/>
    </source>
</evidence>
<evidence type="ECO:0000256" key="1">
    <source>
        <dbReference type="SAM" id="Phobius"/>
    </source>
</evidence>
<keyword evidence="1" id="KW-0472">Membrane</keyword>
<protein>
    <submittedName>
        <fullName evidence="2">Uncharacterized protein</fullName>
    </submittedName>
</protein>
<feature type="transmembrane region" description="Helical" evidence="1">
    <location>
        <begin position="6"/>
        <end position="30"/>
    </location>
</feature>
<gene>
    <name evidence="2" type="ORF">CEXT_8171</name>
</gene>
<proteinExistence type="predicted"/>